<reference evidence="2 4" key="1">
    <citation type="submission" date="2016-11" db="EMBL/GenBank/DDBJ databases">
        <authorList>
            <person name="Jaros S."/>
            <person name="Januszkiewicz K."/>
            <person name="Wedrychowicz H."/>
        </authorList>
    </citation>
    <scope>NUCLEOTIDE SEQUENCE [LARGE SCALE GENOMIC DNA]</scope>
    <source>
        <strain evidence="2 4">DSM 784</strain>
    </source>
</reference>
<proteinExistence type="predicted"/>
<reference evidence="3 5" key="2">
    <citation type="submission" date="2023-11" db="EMBL/GenBank/DDBJ databases">
        <title>MicrobeMod: A computational toolkit for identifying prokaryotic methylation and restriction-modification with nanopore sequencing.</title>
        <authorList>
            <person name="Crits-Christoph A."/>
            <person name="Kang S.C."/>
            <person name="Lee H."/>
            <person name="Ostrov N."/>
        </authorList>
    </citation>
    <scope>NUCLEOTIDE SEQUENCE [LARGE SCALE GENOMIC DNA]</scope>
    <source>
        <strain evidence="3 5">ATCC 23090</strain>
    </source>
</reference>
<dbReference type="STRING" id="1004.SAMN05661012_00799"/>
<evidence type="ECO:0000313" key="3">
    <source>
        <dbReference type="EMBL" id="WQG91475.1"/>
    </source>
</evidence>
<dbReference type="OrthoDB" id="9794157at2"/>
<sequence length="189" mass="20333">MSRASILSAVKQNQPAQQALPELDAFHHSEAGDPAAFSRVVTFLGGQVIAIKSYADMLPLIQEHPLVVATHPEFYPAGMQNWQEGDGRQLEKVDLAIIQGRLGVAENGAVWVTDDELQVRALPFIAQHLAIVLKSTEILPTMHDAYRKIGGPDAGFGVFIAGPSKTADIEQSLVLGAHGAKSLTVFLMD</sequence>
<feature type="domain" description="LUD" evidence="1">
    <location>
        <begin position="84"/>
        <end position="188"/>
    </location>
</feature>
<dbReference type="Proteomes" id="UP000183788">
    <property type="component" value="Unassembled WGS sequence"/>
</dbReference>
<dbReference type="Pfam" id="PF02589">
    <property type="entry name" value="LUD_dom"/>
    <property type="match status" value="1"/>
</dbReference>
<gene>
    <name evidence="2" type="ORF">SAMN05661012_00799</name>
    <name evidence="3" type="ORF">SR876_08180</name>
</gene>
<dbReference type="PANTHER" id="PTHR43682">
    <property type="entry name" value="LACTATE UTILIZATION PROTEIN C"/>
    <property type="match status" value="1"/>
</dbReference>
<dbReference type="PANTHER" id="PTHR43682:SF1">
    <property type="entry name" value="LACTATE UTILIZATION PROTEIN C"/>
    <property type="match status" value="1"/>
</dbReference>
<dbReference type="SUPFAM" id="SSF100950">
    <property type="entry name" value="NagB/RpiA/CoA transferase-like"/>
    <property type="match status" value="1"/>
</dbReference>
<protein>
    <submittedName>
        <fullName evidence="2">L-lactate dehydrogenase complex protein LldG</fullName>
    </submittedName>
    <submittedName>
        <fullName evidence="3">LUD domain-containing protein</fullName>
    </submittedName>
</protein>
<dbReference type="EMBL" id="CP140154">
    <property type="protein sequence ID" value="WQG91475.1"/>
    <property type="molecule type" value="Genomic_DNA"/>
</dbReference>
<organism evidence="2 4">
    <name type="scientific">Chitinophaga sancti</name>
    <dbReference type="NCBI Taxonomy" id="1004"/>
    <lineage>
        <taxon>Bacteria</taxon>
        <taxon>Pseudomonadati</taxon>
        <taxon>Bacteroidota</taxon>
        <taxon>Chitinophagia</taxon>
        <taxon>Chitinophagales</taxon>
        <taxon>Chitinophagaceae</taxon>
        <taxon>Chitinophaga</taxon>
    </lineage>
</organism>
<dbReference type="InterPro" id="IPR024185">
    <property type="entry name" value="FTHF_cligase-like_sf"/>
</dbReference>
<evidence type="ECO:0000313" key="2">
    <source>
        <dbReference type="EMBL" id="SFW25414.1"/>
    </source>
</evidence>
<dbReference type="InterPro" id="IPR037171">
    <property type="entry name" value="NagB/RpiA_transferase-like"/>
</dbReference>
<evidence type="ECO:0000313" key="4">
    <source>
        <dbReference type="Proteomes" id="UP000183788"/>
    </source>
</evidence>
<dbReference type="EMBL" id="FPIZ01000002">
    <property type="protein sequence ID" value="SFW25414.1"/>
    <property type="molecule type" value="Genomic_DNA"/>
</dbReference>
<accession>A0A1K1MTX2</accession>
<dbReference type="AlphaFoldDB" id="A0A1K1MTX2"/>
<dbReference type="RefSeq" id="WP_072357305.1">
    <property type="nucleotide sequence ID" value="NZ_CBHWAX010000050.1"/>
</dbReference>
<evidence type="ECO:0000259" key="1">
    <source>
        <dbReference type="Pfam" id="PF02589"/>
    </source>
</evidence>
<dbReference type="InterPro" id="IPR003741">
    <property type="entry name" value="LUD_dom"/>
</dbReference>
<dbReference type="Proteomes" id="UP001326715">
    <property type="component" value="Chromosome"/>
</dbReference>
<evidence type="ECO:0000313" key="5">
    <source>
        <dbReference type="Proteomes" id="UP001326715"/>
    </source>
</evidence>
<keyword evidence="5" id="KW-1185">Reference proteome</keyword>
<dbReference type="Gene3D" id="3.40.50.10420">
    <property type="entry name" value="NagB/RpiA/CoA transferase-like"/>
    <property type="match status" value="1"/>
</dbReference>
<name>A0A1K1MTX2_9BACT</name>